<keyword evidence="1" id="KW-0472">Membrane</keyword>
<sequence length="431" mass="45779">MAATALGAPARRIWPIGVGRVDLVLVILLSMTAMAICLFNGKALSPQVYDTFNIYFQADPPRVISNMTERWSPYQNRTVAHPLFSITALSSVKALALLGLPPMQAIGLLLMLAAAASAGGFHVAMRLMGLAPAAAAGFTLALLASAGFLHWYAFIETYAFSATGIVLMLIFTCSMRSLPRSGWIVASAASVAMLITNWGLGLAAAFFRLPFRQFLLVSGGAFLLVSAVSAVQMKLLHRAAFWLDPRIIVKEKTYAGPKMHAAGMAWHPSISARNALLMPGVVPSPQRADMQTEIGSSTVVTNQFAPLGQWGVAGGIAAAAWLVLLAGGVAGTLADRQRRPIGLALGLFLASKILFHSVYGEITFLYAADIAVAALAFAALGWFSPYRKAVVGALILFIAVGSIHNERQFLTAAKLSNQIALDKQHGRAFGI</sequence>
<feature type="transmembrane region" description="Helical" evidence="1">
    <location>
        <begin position="158"/>
        <end position="178"/>
    </location>
</feature>
<proteinExistence type="predicted"/>
<keyword evidence="1" id="KW-0812">Transmembrane</keyword>
<name>A0A292ZG14_SPHSA</name>
<reference evidence="2 3" key="1">
    <citation type="journal article" date="2013" name="Biodegradation">
        <title>Occurrence of 4-tert-butylphenol (4-t-BP) biodegradation in an aquatic sample caused by the presence of Spirodela polyrrhiza and isolation of a 4-t-BP-utilizing bacterium.</title>
        <authorList>
            <person name="Ogata Y."/>
            <person name="Toyama T."/>
            <person name="Yu N."/>
            <person name="Wang X."/>
            <person name="Sei K."/>
            <person name="Ike M."/>
        </authorList>
    </citation>
    <scope>NUCLEOTIDE SEQUENCE [LARGE SCALE GENOMIC DNA]</scope>
    <source>
        <strain evidence="2 3">OMI</strain>
    </source>
</reference>
<comment type="caution">
    <text evidence="2">The sequence shown here is derived from an EMBL/GenBank/DDBJ whole genome shotgun (WGS) entry which is preliminary data.</text>
</comment>
<evidence type="ECO:0000313" key="2">
    <source>
        <dbReference type="EMBL" id="GAY23652.1"/>
    </source>
</evidence>
<organism evidence="2 3">
    <name type="scientific">Sphingobium fuliginis (strain ATCC 27551)</name>
    <dbReference type="NCBI Taxonomy" id="336203"/>
    <lineage>
        <taxon>Bacteria</taxon>
        <taxon>Pseudomonadati</taxon>
        <taxon>Pseudomonadota</taxon>
        <taxon>Alphaproteobacteria</taxon>
        <taxon>Sphingomonadales</taxon>
        <taxon>Sphingomonadaceae</taxon>
        <taxon>Sphingobium</taxon>
    </lineage>
</organism>
<feature type="transmembrane region" description="Helical" evidence="1">
    <location>
        <begin position="21"/>
        <end position="41"/>
    </location>
</feature>
<dbReference type="Proteomes" id="UP000221538">
    <property type="component" value="Unassembled WGS sequence"/>
</dbReference>
<feature type="transmembrane region" description="Helical" evidence="1">
    <location>
        <begin position="364"/>
        <end position="382"/>
    </location>
</feature>
<accession>A0A292ZG14</accession>
<dbReference type="AlphaFoldDB" id="A0A292ZG14"/>
<protein>
    <submittedName>
        <fullName evidence="2">Coagulation factor 5</fullName>
    </submittedName>
</protein>
<feature type="transmembrane region" description="Helical" evidence="1">
    <location>
        <begin position="79"/>
        <end position="98"/>
    </location>
</feature>
<evidence type="ECO:0000313" key="3">
    <source>
        <dbReference type="Proteomes" id="UP000221538"/>
    </source>
</evidence>
<feature type="transmembrane region" description="Helical" evidence="1">
    <location>
        <begin position="214"/>
        <end position="233"/>
    </location>
</feature>
<feature type="transmembrane region" description="Helical" evidence="1">
    <location>
        <begin position="184"/>
        <end position="207"/>
    </location>
</feature>
<reference evidence="2 3" key="2">
    <citation type="journal article" date="2013" name="Environ. Sci. Technol.">
        <title>The 4-tert-butylphenol-utilizing bacterium Sphingobium fuliginis OMI can degrade bisphenols via phenolic ring hydroxylation and meta-cleavage pathway.</title>
        <authorList>
            <person name="Ogata Y."/>
            <person name="Goda S."/>
            <person name="Toyama T."/>
            <person name="Sei K."/>
            <person name="Ike M."/>
        </authorList>
    </citation>
    <scope>NUCLEOTIDE SEQUENCE [LARGE SCALE GENOMIC DNA]</scope>
    <source>
        <strain evidence="2 3">OMI</strain>
    </source>
</reference>
<dbReference type="RefSeq" id="WP_099186517.1">
    <property type="nucleotide sequence ID" value="NZ_BEWI01000032.1"/>
</dbReference>
<evidence type="ECO:0000256" key="1">
    <source>
        <dbReference type="SAM" id="Phobius"/>
    </source>
</evidence>
<feature type="transmembrane region" description="Helical" evidence="1">
    <location>
        <begin position="130"/>
        <end position="151"/>
    </location>
</feature>
<gene>
    <name evidence="2" type="ORF">SFOMI_4230</name>
</gene>
<feature type="transmembrane region" description="Helical" evidence="1">
    <location>
        <begin position="310"/>
        <end position="334"/>
    </location>
</feature>
<keyword evidence="1" id="KW-1133">Transmembrane helix</keyword>
<dbReference type="EMBL" id="BEWI01000032">
    <property type="protein sequence ID" value="GAY23652.1"/>
    <property type="molecule type" value="Genomic_DNA"/>
</dbReference>
<feature type="transmembrane region" description="Helical" evidence="1">
    <location>
        <begin position="105"/>
        <end position="124"/>
    </location>
</feature>
<feature type="transmembrane region" description="Helical" evidence="1">
    <location>
        <begin position="341"/>
        <end position="358"/>
    </location>
</feature>